<sequence>MHSVWCLMAYSRSDLSYDYSAEQLLSELHHGNALKKVDIGPAKYSPTLSVSSGVQPSSSPEQDFRSVNAWQPSAYATLTERKRAETHTHECPVLSLPSGQPGVVSQESVSDGSGWGTQLLGAIDRIKESLPSAAKHTEPPAALAAFLEAAEALQRELDT</sequence>
<evidence type="ECO:0000256" key="1">
    <source>
        <dbReference type="SAM" id="MobiDB-lite"/>
    </source>
</evidence>
<name>A0A9K3GJF5_9EUKA</name>
<protein>
    <submittedName>
        <fullName evidence="2">Uncharacterized protein</fullName>
    </submittedName>
</protein>
<gene>
    <name evidence="2" type="ORF">KIPB_007885</name>
</gene>
<dbReference type="EMBL" id="BDIP01002315">
    <property type="protein sequence ID" value="GIQ86099.1"/>
    <property type="molecule type" value="Genomic_DNA"/>
</dbReference>
<organism evidence="2 3">
    <name type="scientific">Kipferlia bialata</name>
    <dbReference type="NCBI Taxonomy" id="797122"/>
    <lineage>
        <taxon>Eukaryota</taxon>
        <taxon>Metamonada</taxon>
        <taxon>Carpediemonas-like organisms</taxon>
        <taxon>Kipferlia</taxon>
    </lineage>
</organism>
<dbReference type="AlphaFoldDB" id="A0A9K3GJF5"/>
<proteinExistence type="predicted"/>
<evidence type="ECO:0000313" key="3">
    <source>
        <dbReference type="Proteomes" id="UP000265618"/>
    </source>
</evidence>
<dbReference type="Proteomes" id="UP000265618">
    <property type="component" value="Unassembled WGS sequence"/>
</dbReference>
<reference evidence="2 3" key="1">
    <citation type="journal article" date="2018" name="PLoS ONE">
        <title>The draft genome of Kipferlia bialata reveals reductive genome evolution in fornicate parasites.</title>
        <authorList>
            <person name="Tanifuji G."/>
            <person name="Takabayashi S."/>
            <person name="Kume K."/>
            <person name="Takagi M."/>
            <person name="Nakayama T."/>
            <person name="Kamikawa R."/>
            <person name="Inagaki Y."/>
            <person name="Hashimoto T."/>
        </authorList>
    </citation>
    <scope>NUCLEOTIDE SEQUENCE [LARGE SCALE GENOMIC DNA]</scope>
    <source>
        <strain evidence="2">NY0173</strain>
    </source>
</reference>
<comment type="caution">
    <text evidence="2">The sequence shown here is derived from an EMBL/GenBank/DDBJ whole genome shotgun (WGS) entry which is preliminary data.</text>
</comment>
<feature type="region of interest" description="Disordered" evidence="1">
    <location>
        <begin position="86"/>
        <end position="111"/>
    </location>
</feature>
<evidence type="ECO:0000313" key="2">
    <source>
        <dbReference type="EMBL" id="GIQ86099.1"/>
    </source>
</evidence>
<keyword evidence="3" id="KW-1185">Reference proteome</keyword>
<accession>A0A9K3GJF5</accession>